<dbReference type="PROSITE" id="PS51318">
    <property type="entry name" value="TAT"/>
    <property type="match status" value="1"/>
</dbReference>
<dbReference type="Proteomes" id="UP001344658">
    <property type="component" value="Unassembled WGS sequence"/>
</dbReference>
<dbReference type="InterPro" id="IPR007742">
    <property type="entry name" value="NosD_dom"/>
</dbReference>
<protein>
    <submittedName>
        <fullName evidence="3">Right-handed parallel beta-helix repeat-containing protein</fullName>
    </submittedName>
</protein>
<feature type="domain" description="Periplasmic copper-binding protein NosD beta helix" evidence="2">
    <location>
        <begin position="188"/>
        <end position="339"/>
    </location>
</feature>
<evidence type="ECO:0000313" key="3">
    <source>
        <dbReference type="EMBL" id="MEE4542130.1"/>
    </source>
</evidence>
<dbReference type="Gene3D" id="2.160.20.10">
    <property type="entry name" value="Single-stranded right-handed beta-helix, Pectin lyase-like"/>
    <property type="match status" value="1"/>
</dbReference>
<evidence type="ECO:0000256" key="1">
    <source>
        <dbReference type="SAM" id="SignalP"/>
    </source>
</evidence>
<reference evidence="3 4" key="1">
    <citation type="submission" date="2023-12" db="EMBL/GenBank/DDBJ databases">
        <title>Streptomyces sp. V4-01.</title>
        <authorList>
            <person name="Somphong A."/>
            <person name="Phongsopitanun W."/>
        </authorList>
    </citation>
    <scope>NUCLEOTIDE SEQUENCE [LARGE SCALE GENOMIC DNA]</scope>
    <source>
        <strain evidence="3 4">V4-01</strain>
    </source>
</reference>
<dbReference type="InterPro" id="IPR011050">
    <property type="entry name" value="Pectin_lyase_fold/virulence"/>
</dbReference>
<dbReference type="SMART" id="SM00710">
    <property type="entry name" value="PbH1"/>
    <property type="match status" value="7"/>
</dbReference>
<dbReference type="EMBL" id="JAZEWV010000005">
    <property type="protein sequence ID" value="MEE4542130.1"/>
    <property type="molecule type" value="Genomic_DNA"/>
</dbReference>
<dbReference type="InterPro" id="IPR006311">
    <property type="entry name" value="TAT_signal"/>
</dbReference>
<dbReference type="Pfam" id="PF05048">
    <property type="entry name" value="NosD"/>
    <property type="match status" value="1"/>
</dbReference>
<dbReference type="InterPro" id="IPR006626">
    <property type="entry name" value="PbH1"/>
</dbReference>
<dbReference type="RefSeq" id="WP_330794047.1">
    <property type="nucleotide sequence ID" value="NZ_JAZEWV010000005.1"/>
</dbReference>
<sequence>MTPRSRWLAGLAAAGSAAAAVLVAPQAGAATAAATHRVAPGQSVQAAVDAAHPGDTVELRPGTYHQTVRITVAHLTLRGAGAGAHDVRLLPPAGAAPAAVGISVSGAPGVRVEDLTVSGFAQYGIFGTHADGMTVAGVVAADNAQYGIGQEKSVHALFAGNVARGNGEAGILLANAVSEEGGALDTLGARITGNALSGNKMGVVLRRVRDMTVAANAATGNCAGVFVVGDEGLPRAGDLTVRGNVVSGNTRFCAATSRLPYVQGSGIVLTGVENTVIEGNTVTGNSGDAPMSGGVVLFHSFVGVPNTGNAIHDNLLTGNGPADIADRDTGTGNTFSGNTCAVSLPAGHC</sequence>
<comment type="caution">
    <text evidence="3">The sequence shown here is derived from an EMBL/GenBank/DDBJ whole genome shotgun (WGS) entry which is preliminary data.</text>
</comment>
<name>A0ABU7P8I7_9ACTN</name>
<gene>
    <name evidence="3" type="ORF">V2S66_09150</name>
</gene>
<feature type="chain" id="PRO_5045609165" evidence="1">
    <location>
        <begin position="30"/>
        <end position="349"/>
    </location>
</feature>
<dbReference type="SUPFAM" id="SSF51126">
    <property type="entry name" value="Pectin lyase-like"/>
    <property type="match status" value="1"/>
</dbReference>
<keyword evidence="1" id="KW-0732">Signal</keyword>
<feature type="signal peptide" evidence="1">
    <location>
        <begin position="1"/>
        <end position="29"/>
    </location>
</feature>
<proteinExistence type="predicted"/>
<keyword evidence="4" id="KW-1185">Reference proteome</keyword>
<evidence type="ECO:0000313" key="4">
    <source>
        <dbReference type="Proteomes" id="UP001344658"/>
    </source>
</evidence>
<accession>A0ABU7P8I7</accession>
<dbReference type="InterPro" id="IPR012334">
    <property type="entry name" value="Pectin_lyas_fold"/>
</dbReference>
<evidence type="ECO:0000259" key="2">
    <source>
        <dbReference type="Pfam" id="PF05048"/>
    </source>
</evidence>
<organism evidence="3 4">
    <name type="scientific">Actinacidiphila polyblastidii</name>
    <dbReference type="NCBI Taxonomy" id="3110430"/>
    <lineage>
        <taxon>Bacteria</taxon>
        <taxon>Bacillati</taxon>
        <taxon>Actinomycetota</taxon>
        <taxon>Actinomycetes</taxon>
        <taxon>Kitasatosporales</taxon>
        <taxon>Streptomycetaceae</taxon>
        <taxon>Actinacidiphila</taxon>
    </lineage>
</organism>